<evidence type="ECO:0000313" key="2">
    <source>
        <dbReference type="EMBL" id="MDC1857013.1"/>
    </source>
</evidence>
<accession>A0A4Y1VGP9</accession>
<dbReference type="Proteomes" id="UP001214113">
    <property type="component" value="Unassembled WGS sequence"/>
</dbReference>
<dbReference type="EMBL" id="JAQNSB010000042">
    <property type="protein sequence ID" value="MDC1857013.1"/>
    <property type="molecule type" value="Genomic_DNA"/>
</dbReference>
<proteinExistence type="predicted"/>
<dbReference type="KEGG" id="bun:Bun01g_20480"/>
<name>A0A4Y1VGP9_BACUN</name>
<protein>
    <submittedName>
        <fullName evidence="1">Uncharacterized protein</fullName>
    </submittedName>
</protein>
<gene>
    <name evidence="1" type="ORF">Bun01g_20480</name>
    <name evidence="2" type="ORF">POZ22_19845</name>
</gene>
<evidence type="ECO:0000313" key="1">
    <source>
        <dbReference type="EMBL" id="BBK87678.1"/>
    </source>
</evidence>
<organism evidence="1 3">
    <name type="scientific">Bacteroides uniformis</name>
    <dbReference type="NCBI Taxonomy" id="820"/>
    <lineage>
        <taxon>Bacteria</taxon>
        <taxon>Pseudomonadati</taxon>
        <taxon>Bacteroidota</taxon>
        <taxon>Bacteroidia</taxon>
        <taxon>Bacteroidales</taxon>
        <taxon>Bacteroidaceae</taxon>
        <taxon>Bacteroides</taxon>
    </lineage>
</organism>
<reference evidence="2" key="2">
    <citation type="submission" date="2022-10" db="EMBL/GenBank/DDBJ databases">
        <title>Human gut microbiome strain richness.</title>
        <authorList>
            <person name="Chen-Liaw A."/>
        </authorList>
    </citation>
    <scope>NUCLEOTIDE SEQUENCE</scope>
    <source>
        <strain evidence="2">BSD2780061687st1_G10_BSD2780061687b_171204</strain>
    </source>
</reference>
<dbReference type="EMBL" id="AP019724">
    <property type="protein sequence ID" value="BBK87678.1"/>
    <property type="molecule type" value="Genomic_DNA"/>
</dbReference>
<reference evidence="1 3" key="1">
    <citation type="submission" date="2019-06" db="EMBL/GenBank/DDBJ databases">
        <title>Complete genome sequence of Bacteroides uniformis NBRC 113350.</title>
        <authorList>
            <person name="Miura T."/>
            <person name="Furukawa M."/>
            <person name="Shimamura M."/>
            <person name="Ohyama Y."/>
            <person name="Yamazoe A."/>
            <person name="Kawasaki H."/>
        </authorList>
    </citation>
    <scope>NUCLEOTIDE SEQUENCE [LARGE SCALE GENOMIC DNA]</scope>
    <source>
        <strain evidence="1 3">NBRC 113350</strain>
    </source>
</reference>
<dbReference type="AlphaFoldDB" id="A0A4Y1VGP9"/>
<evidence type="ECO:0000313" key="3">
    <source>
        <dbReference type="Proteomes" id="UP000320533"/>
    </source>
</evidence>
<dbReference type="Proteomes" id="UP000320533">
    <property type="component" value="Chromosome"/>
</dbReference>
<dbReference type="RefSeq" id="WP_044229250.1">
    <property type="nucleotide sequence ID" value="NZ_AP019724.1"/>
</dbReference>
<sequence>MNNTDKVYLIKWVGPFSYDELYNWEKKWLENNNENFNLYLLQGKRKYARKFSYYCGQTIRCVYRRLKDRDHHFKEIEHSDYSIWIGKFSNVVPNKTDINVVEKIITSELAELELGFENMMNEINFHPPVFDVYIINQWYHPIKNSEWKRIHYNSPANYIPDLMIYDSNSKEMKGTRKIRKLGILE</sequence>